<dbReference type="GO" id="GO:0035312">
    <property type="term" value="F:5'-3' DNA exonuclease activity"/>
    <property type="evidence" value="ECO:0007669"/>
    <property type="project" value="TreeGrafter"/>
</dbReference>
<protein>
    <recommendedName>
        <fullName evidence="11">Protein artemis</fullName>
    </recommendedName>
    <alternativeName>
        <fullName evidence="12">DNA cross-link repair 1C protein</fullName>
    </alternativeName>
</protein>
<reference evidence="14" key="1">
    <citation type="submission" date="2022-12" db="EMBL/GenBank/DDBJ databases">
        <title>Draft genome assemblies for two species of Escallonia (Escalloniales).</title>
        <authorList>
            <person name="Chanderbali A."/>
            <person name="Dervinis C."/>
            <person name="Anghel I."/>
            <person name="Soltis D."/>
            <person name="Soltis P."/>
            <person name="Zapata F."/>
        </authorList>
    </citation>
    <scope>NUCLEOTIDE SEQUENCE</scope>
    <source>
        <strain evidence="14">UCBG92.1500</strain>
        <tissue evidence="14">Leaf</tissue>
    </source>
</reference>
<dbReference type="InterPro" id="IPR011084">
    <property type="entry name" value="DRMBL"/>
</dbReference>
<evidence type="ECO:0000256" key="8">
    <source>
        <dbReference type="ARBA" id="ARBA00023172"/>
    </source>
</evidence>
<dbReference type="GO" id="GO:0006303">
    <property type="term" value="P:double-strand break repair via nonhomologous end joining"/>
    <property type="evidence" value="ECO:0007669"/>
    <property type="project" value="TreeGrafter"/>
</dbReference>
<evidence type="ECO:0000256" key="1">
    <source>
        <dbReference type="ARBA" id="ARBA00004123"/>
    </source>
</evidence>
<proteinExistence type="inferred from homology"/>
<sequence>MISVDRWSDGSQAYFLTHLHADHTAGLSPTWNRGPLFCSRTTAKLFPFKFPGFRLSLIRIVDVGRWHSLSLVSPASGLQTAVEAMAIDAHHCPGSVMYLFRGEFGYMLYTGDFRWQAASKRAQIGRTMLLNAIKNERLDILYLDNTYCNPSYSFPSRDVAAQQVVDIIASHPEHDIVIGIDTLGKEDLLLYISRVLKIKIWVWPERLQIMHLLGFHDIFTTKTSLTRVRAVPRYSFSIDTLEGLNSMHPTIGIMPSGLPWAAKSVRANKNPFGSSSVCHRKASKGSKVVDTCTNPNVKTVEQYHQYIYSVPYSDHSCFSEILDFVKLLRPVHMKGIVSSSCSYVDPIYYLGHLCRENQPSGRLFWKSASKEGGGRVDGVQTKSTAGISNFAEAERKRRSRRTDILGVRVNRVSLLRRLKRGAKIVENELCGLL</sequence>
<keyword evidence="8" id="KW-0233">DNA recombination</keyword>
<evidence type="ECO:0000256" key="12">
    <source>
        <dbReference type="ARBA" id="ARBA00042677"/>
    </source>
</evidence>
<dbReference type="GO" id="GO:0005634">
    <property type="term" value="C:nucleus"/>
    <property type="evidence" value="ECO:0007669"/>
    <property type="project" value="UniProtKB-SubCell"/>
</dbReference>
<dbReference type="PANTHER" id="PTHR23240:SF8">
    <property type="entry name" value="PROTEIN ARTEMIS"/>
    <property type="match status" value="1"/>
</dbReference>
<dbReference type="AlphaFoldDB" id="A0AA88RS16"/>
<gene>
    <name evidence="14" type="ORF">RJ640_011213</name>
</gene>
<feature type="domain" description="DNA repair metallo-beta-lactamase" evidence="13">
    <location>
        <begin position="218"/>
        <end position="333"/>
    </location>
</feature>
<evidence type="ECO:0000256" key="3">
    <source>
        <dbReference type="ARBA" id="ARBA00022722"/>
    </source>
</evidence>
<dbReference type="InterPro" id="IPR036866">
    <property type="entry name" value="RibonucZ/Hydroxyglut_hydro"/>
</dbReference>
<keyword evidence="4" id="KW-0255">Endonuclease</keyword>
<dbReference type="GO" id="GO:0006310">
    <property type="term" value="P:DNA recombination"/>
    <property type="evidence" value="ECO:0007669"/>
    <property type="project" value="UniProtKB-KW"/>
</dbReference>
<keyword evidence="5" id="KW-0227">DNA damage</keyword>
<keyword evidence="3" id="KW-0540">Nuclease</keyword>
<dbReference type="EMBL" id="JAVXUO010000922">
    <property type="protein sequence ID" value="KAK2987950.1"/>
    <property type="molecule type" value="Genomic_DNA"/>
</dbReference>
<dbReference type="Proteomes" id="UP001187471">
    <property type="component" value="Unassembled WGS sequence"/>
</dbReference>
<evidence type="ECO:0000256" key="5">
    <source>
        <dbReference type="ARBA" id="ARBA00022763"/>
    </source>
</evidence>
<dbReference type="GO" id="GO:0003684">
    <property type="term" value="F:damaged DNA binding"/>
    <property type="evidence" value="ECO:0007669"/>
    <property type="project" value="TreeGrafter"/>
</dbReference>
<accession>A0AA88RS16</accession>
<dbReference type="GO" id="GO:0004519">
    <property type="term" value="F:endonuclease activity"/>
    <property type="evidence" value="ECO:0007669"/>
    <property type="project" value="UniProtKB-KW"/>
</dbReference>
<keyword evidence="10" id="KW-0539">Nucleus</keyword>
<evidence type="ECO:0000256" key="4">
    <source>
        <dbReference type="ARBA" id="ARBA00022759"/>
    </source>
</evidence>
<evidence type="ECO:0000256" key="7">
    <source>
        <dbReference type="ARBA" id="ARBA00022839"/>
    </source>
</evidence>
<keyword evidence="7" id="KW-0269">Exonuclease</keyword>
<evidence type="ECO:0000256" key="9">
    <source>
        <dbReference type="ARBA" id="ARBA00023204"/>
    </source>
</evidence>
<dbReference type="GO" id="GO:0036297">
    <property type="term" value="P:interstrand cross-link repair"/>
    <property type="evidence" value="ECO:0007669"/>
    <property type="project" value="TreeGrafter"/>
</dbReference>
<evidence type="ECO:0000313" key="15">
    <source>
        <dbReference type="Proteomes" id="UP001187471"/>
    </source>
</evidence>
<dbReference type="Gene3D" id="3.60.15.10">
    <property type="entry name" value="Ribonuclease Z/Hydroxyacylglutathione hydrolase-like"/>
    <property type="match status" value="1"/>
</dbReference>
<dbReference type="SUPFAM" id="SSF56281">
    <property type="entry name" value="Metallo-hydrolase/oxidoreductase"/>
    <property type="match status" value="1"/>
</dbReference>
<dbReference type="Pfam" id="PF07522">
    <property type="entry name" value="DRMBL"/>
    <property type="match status" value="1"/>
</dbReference>
<organism evidence="14 15">
    <name type="scientific">Escallonia rubra</name>
    <dbReference type="NCBI Taxonomy" id="112253"/>
    <lineage>
        <taxon>Eukaryota</taxon>
        <taxon>Viridiplantae</taxon>
        <taxon>Streptophyta</taxon>
        <taxon>Embryophyta</taxon>
        <taxon>Tracheophyta</taxon>
        <taxon>Spermatophyta</taxon>
        <taxon>Magnoliopsida</taxon>
        <taxon>eudicotyledons</taxon>
        <taxon>Gunneridae</taxon>
        <taxon>Pentapetalae</taxon>
        <taxon>asterids</taxon>
        <taxon>campanulids</taxon>
        <taxon>Escalloniales</taxon>
        <taxon>Escalloniaceae</taxon>
        <taxon>Escallonia</taxon>
    </lineage>
</organism>
<keyword evidence="6" id="KW-0378">Hydrolase</keyword>
<comment type="subcellular location">
    <subcellularLocation>
        <location evidence="1">Nucleus</location>
    </subcellularLocation>
</comment>
<evidence type="ECO:0000313" key="14">
    <source>
        <dbReference type="EMBL" id="KAK2987950.1"/>
    </source>
</evidence>
<evidence type="ECO:0000256" key="11">
    <source>
        <dbReference type="ARBA" id="ARBA00039759"/>
    </source>
</evidence>
<comment type="caution">
    <text evidence="14">The sequence shown here is derived from an EMBL/GenBank/DDBJ whole genome shotgun (WGS) entry which is preliminary data.</text>
</comment>
<evidence type="ECO:0000256" key="10">
    <source>
        <dbReference type="ARBA" id="ARBA00023242"/>
    </source>
</evidence>
<evidence type="ECO:0000259" key="13">
    <source>
        <dbReference type="Pfam" id="PF07522"/>
    </source>
</evidence>
<dbReference type="PANTHER" id="PTHR23240">
    <property type="entry name" value="DNA CROSS-LINK REPAIR PROTEIN PSO2/SNM1-RELATED"/>
    <property type="match status" value="1"/>
</dbReference>
<comment type="similarity">
    <text evidence="2">Belongs to the DNA repair metallo-beta-lactamase (DRMBL) family.</text>
</comment>
<dbReference type="Gene3D" id="3.40.50.12650">
    <property type="match status" value="1"/>
</dbReference>
<keyword evidence="15" id="KW-1185">Reference proteome</keyword>
<evidence type="ECO:0000256" key="2">
    <source>
        <dbReference type="ARBA" id="ARBA00010304"/>
    </source>
</evidence>
<keyword evidence="9" id="KW-0234">DNA repair</keyword>
<name>A0AA88RS16_9ASTE</name>
<evidence type="ECO:0000256" key="6">
    <source>
        <dbReference type="ARBA" id="ARBA00022801"/>
    </source>
</evidence>